<name>A0A1M2VA27_TRAPU</name>
<evidence type="ECO:0000313" key="3">
    <source>
        <dbReference type="Proteomes" id="UP000184267"/>
    </source>
</evidence>
<proteinExistence type="predicted"/>
<feature type="compositionally biased region" description="Low complexity" evidence="1">
    <location>
        <begin position="132"/>
        <end position="145"/>
    </location>
</feature>
<sequence>MTTARASEHDTEHKTSFPTREFSGASTGERTGGVGSLPGPLNEAAVTKLPHERVDEEKYMTAAAAATALAGGAYAAKDRIANALPSAQDAYDAKDRAVNSLPSTQSASQTLSEVAQNTRQTVAQAAPTIPGVTSTTHSTAVTASTIPSRELNGAQPGDHSSGAGALPGFQDESHVARLPEESAHPQYDSGPMDNAAQAALKPSQERFGNESATGDMRRVGGVGALVGGRDESGVALVPDERAGLAASTTGASRVLPSQEPLGNEAAGAPKTVGGVGALPGNFNESGVAVLPDARASTGTGTGTVTSPKVSTPAPAVPPKDEHTSADNGGEKTLKNTSGGTHGKPNEMQRMDGRKDERGQQHALPGDPGSGRTAASPGESEQDKETPRERQADPLHATLRPRAHALGAEGARWGEAPLSGASAREQLESDERGEGAAYDTDYHPAAIHPAPTNAATTSSSEKPSDADAAEARPESVKSSEAAAPSSPATKAKKAGFMDKMRGEAKVLLGKMEHNQEKVEAGQRQKAGEA</sequence>
<feature type="region of interest" description="Disordered" evidence="1">
    <location>
        <begin position="1"/>
        <end position="42"/>
    </location>
</feature>
<feature type="compositionally biased region" description="Basic and acidic residues" evidence="1">
    <location>
        <begin position="424"/>
        <end position="433"/>
    </location>
</feature>
<feature type="compositionally biased region" description="Basic and acidic residues" evidence="1">
    <location>
        <begin position="494"/>
        <end position="528"/>
    </location>
</feature>
<dbReference type="Proteomes" id="UP000184267">
    <property type="component" value="Unassembled WGS sequence"/>
</dbReference>
<feature type="region of interest" description="Disordered" evidence="1">
    <location>
        <begin position="95"/>
        <end position="218"/>
    </location>
</feature>
<feature type="compositionally biased region" description="Basic and acidic residues" evidence="1">
    <location>
        <begin position="318"/>
        <end position="333"/>
    </location>
</feature>
<keyword evidence="3" id="KW-1185">Reference proteome</keyword>
<organism evidence="2 3">
    <name type="scientific">Trametes pubescens</name>
    <name type="common">White-rot fungus</name>
    <dbReference type="NCBI Taxonomy" id="154538"/>
    <lineage>
        <taxon>Eukaryota</taxon>
        <taxon>Fungi</taxon>
        <taxon>Dikarya</taxon>
        <taxon>Basidiomycota</taxon>
        <taxon>Agaricomycotina</taxon>
        <taxon>Agaricomycetes</taxon>
        <taxon>Polyporales</taxon>
        <taxon>Polyporaceae</taxon>
        <taxon>Trametes</taxon>
    </lineage>
</organism>
<feature type="compositionally biased region" description="Low complexity" evidence="1">
    <location>
        <begin position="296"/>
        <end position="312"/>
    </location>
</feature>
<evidence type="ECO:0000256" key="1">
    <source>
        <dbReference type="SAM" id="MobiDB-lite"/>
    </source>
</evidence>
<feature type="compositionally biased region" description="Basic and acidic residues" evidence="1">
    <location>
        <begin position="1"/>
        <end position="15"/>
    </location>
</feature>
<feature type="compositionally biased region" description="Low complexity" evidence="1">
    <location>
        <begin position="477"/>
        <end position="488"/>
    </location>
</feature>
<feature type="region of interest" description="Disordered" evidence="1">
    <location>
        <begin position="244"/>
        <end position="528"/>
    </location>
</feature>
<dbReference type="AlphaFoldDB" id="A0A1M2VA27"/>
<feature type="compositionally biased region" description="Basic and acidic residues" evidence="1">
    <location>
        <begin position="380"/>
        <end position="392"/>
    </location>
</feature>
<feature type="compositionally biased region" description="Polar residues" evidence="1">
    <location>
        <begin position="100"/>
        <end position="123"/>
    </location>
</feature>
<feature type="compositionally biased region" description="Basic and acidic residues" evidence="1">
    <location>
        <begin position="171"/>
        <end position="183"/>
    </location>
</feature>
<comment type="caution">
    <text evidence="2">The sequence shown here is derived from an EMBL/GenBank/DDBJ whole genome shotgun (WGS) entry which is preliminary data.</text>
</comment>
<dbReference type="EMBL" id="MNAD01001542">
    <property type="protein sequence ID" value="OJT04387.1"/>
    <property type="molecule type" value="Genomic_DNA"/>
</dbReference>
<protein>
    <submittedName>
        <fullName evidence="2">Uncharacterized protein</fullName>
    </submittedName>
</protein>
<evidence type="ECO:0000313" key="2">
    <source>
        <dbReference type="EMBL" id="OJT04387.1"/>
    </source>
</evidence>
<gene>
    <name evidence="2" type="ORF">TRAPUB_4902</name>
</gene>
<feature type="compositionally biased region" description="Basic and acidic residues" evidence="1">
    <location>
        <begin position="461"/>
        <end position="476"/>
    </location>
</feature>
<feature type="compositionally biased region" description="Basic and acidic residues" evidence="1">
    <location>
        <begin position="343"/>
        <end position="359"/>
    </location>
</feature>
<reference evidence="2 3" key="1">
    <citation type="submission" date="2016-10" db="EMBL/GenBank/DDBJ databases">
        <title>Genome sequence of the basidiomycete white-rot fungus Trametes pubescens.</title>
        <authorList>
            <person name="Makela M.R."/>
            <person name="Granchi Z."/>
            <person name="Peng M."/>
            <person name="De Vries R.P."/>
            <person name="Grigoriev I."/>
            <person name="Riley R."/>
            <person name="Hilden K."/>
        </authorList>
    </citation>
    <scope>NUCLEOTIDE SEQUENCE [LARGE SCALE GENOMIC DNA]</scope>
    <source>
        <strain evidence="2 3">FBCC735</strain>
    </source>
</reference>
<accession>A0A1M2VA27</accession>
<dbReference type="OMA" id="GTPAHEW"/>
<dbReference type="OrthoDB" id="3268823at2759"/>